<evidence type="ECO:0000313" key="7">
    <source>
        <dbReference type="Proteomes" id="UP000248410"/>
    </source>
</evidence>
<evidence type="ECO:0000256" key="3">
    <source>
        <dbReference type="ARBA" id="ARBA00023274"/>
    </source>
</evidence>
<protein>
    <recommendedName>
        <fullName evidence="4">Large ribosomal subunit protein uL29</fullName>
    </recommendedName>
</protein>
<dbReference type="Gene3D" id="1.10.287.310">
    <property type="match status" value="1"/>
</dbReference>
<dbReference type="CDD" id="cd00427">
    <property type="entry name" value="Ribosomal_L29_HIP"/>
    <property type="match status" value="1"/>
</dbReference>
<keyword evidence="7" id="KW-1185">Reference proteome</keyword>
<proteinExistence type="inferred from homology"/>
<keyword evidence="3 4" id="KW-0687">Ribonucleoprotein</keyword>
<dbReference type="InterPro" id="IPR001854">
    <property type="entry name" value="Ribosomal_uL29"/>
</dbReference>
<evidence type="ECO:0000256" key="4">
    <source>
        <dbReference type="HAMAP-Rule" id="MF_00374"/>
    </source>
</evidence>
<evidence type="ECO:0000313" key="6">
    <source>
        <dbReference type="EMBL" id="AWR97290.1"/>
    </source>
</evidence>
<keyword evidence="2 4" id="KW-0689">Ribosomal protein</keyword>
<dbReference type="GO" id="GO:0006412">
    <property type="term" value="P:translation"/>
    <property type="evidence" value="ECO:0007669"/>
    <property type="project" value="UniProtKB-UniRule"/>
</dbReference>
<sequence length="79" mass="9041">MPLKAKDLRNMDLKELNAKLAELSEELLKRKAESRMGTIKNTSSIRNIKKDIARVLTVINEKKKSTSKQTIKTDQSNKK</sequence>
<dbReference type="GO" id="GO:0005840">
    <property type="term" value="C:ribosome"/>
    <property type="evidence" value="ECO:0007669"/>
    <property type="project" value="UniProtKB-KW"/>
</dbReference>
<organism evidence="6 7">
    <name type="scientific">Acidianus sulfidivorans JP7</name>
    <dbReference type="NCBI Taxonomy" id="619593"/>
    <lineage>
        <taxon>Archaea</taxon>
        <taxon>Thermoproteota</taxon>
        <taxon>Thermoprotei</taxon>
        <taxon>Sulfolobales</taxon>
        <taxon>Sulfolobaceae</taxon>
        <taxon>Acidianus</taxon>
    </lineage>
</organism>
<dbReference type="EMBL" id="CP029288">
    <property type="protein sequence ID" value="AWR97290.1"/>
    <property type="molecule type" value="Genomic_DNA"/>
</dbReference>
<dbReference type="Proteomes" id="UP000248410">
    <property type="component" value="Chromosome"/>
</dbReference>
<dbReference type="InterPro" id="IPR018254">
    <property type="entry name" value="Ribosomal_uL29_CS"/>
</dbReference>
<name>A0A2U9IMR3_9CREN</name>
<dbReference type="NCBIfam" id="TIGR00012">
    <property type="entry name" value="L29"/>
    <property type="match status" value="1"/>
</dbReference>
<accession>A0A2U9IMR3</accession>
<dbReference type="KEGG" id="asul:DFR86_06805"/>
<gene>
    <name evidence="6" type="primary">rpmC</name>
    <name evidence="4" type="synonym">rpl29</name>
    <name evidence="6" type="ORF">DFR86_06805</name>
</gene>
<dbReference type="AlphaFoldDB" id="A0A2U9IMR3"/>
<dbReference type="SUPFAM" id="SSF46561">
    <property type="entry name" value="Ribosomal protein L29 (L29p)"/>
    <property type="match status" value="1"/>
</dbReference>
<dbReference type="GeneID" id="36837664"/>
<dbReference type="HAMAP" id="MF_00374">
    <property type="entry name" value="Ribosomal_uL29"/>
    <property type="match status" value="1"/>
</dbReference>
<evidence type="ECO:0000256" key="5">
    <source>
        <dbReference type="SAM" id="Coils"/>
    </source>
</evidence>
<feature type="coiled-coil region" evidence="5">
    <location>
        <begin position="6"/>
        <end position="33"/>
    </location>
</feature>
<evidence type="ECO:0000256" key="1">
    <source>
        <dbReference type="ARBA" id="ARBA00009254"/>
    </source>
</evidence>
<dbReference type="GO" id="GO:0003735">
    <property type="term" value="F:structural constituent of ribosome"/>
    <property type="evidence" value="ECO:0007669"/>
    <property type="project" value="InterPro"/>
</dbReference>
<dbReference type="RefSeq" id="WP_110380180.1">
    <property type="nucleotide sequence ID" value="NZ_CP029288.2"/>
</dbReference>
<evidence type="ECO:0000256" key="2">
    <source>
        <dbReference type="ARBA" id="ARBA00022980"/>
    </source>
</evidence>
<dbReference type="GO" id="GO:1990904">
    <property type="term" value="C:ribonucleoprotein complex"/>
    <property type="evidence" value="ECO:0007669"/>
    <property type="project" value="UniProtKB-KW"/>
</dbReference>
<dbReference type="PROSITE" id="PS00579">
    <property type="entry name" value="RIBOSOMAL_L29"/>
    <property type="match status" value="1"/>
</dbReference>
<comment type="similarity">
    <text evidence="1 4">Belongs to the universal ribosomal protein uL29 family.</text>
</comment>
<reference evidence="6 7" key="1">
    <citation type="submission" date="2018-05" db="EMBL/GenBank/DDBJ databases">
        <title>Complete Genome Sequences of Extremely Thermoacidophilic, Metal-Mobilizing Type-Strain Members of the Archaeal Family Sulfolobaceae: Acidianus brierleyi DSM-1651T, Acidianus sulfidivorans DSM-18786T, Metallosphaera hakonensis DSM-7519T, and Metallosphaera prunae DSM-10039T.</title>
        <authorList>
            <person name="Counts J.A."/>
            <person name="Kelly R.M."/>
        </authorList>
    </citation>
    <scope>NUCLEOTIDE SEQUENCE [LARGE SCALE GENOMIC DNA]</scope>
    <source>
        <strain evidence="6 7">JP7</strain>
    </source>
</reference>
<dbReference type="Pfam" id="PF00831">
    <property type="entry name" value="Ribosomal_L29"/>
    <property type="match status" value="1"/>
</dbReference>
<keyword evidence="5" id="KW-0175">Coiled coil</keyword>
<dbReference type="InterPro" id="IPR036049">
    <property type="entry name" value="Ribosomal_uL29_sf"/>
</dbReference>